<dbReference type="RefSeq" id="XP_040751651.1">
    <property type="nucleotide sequence ID" value="XM_040897377.1"/>
</dbReference>
<accession>A0A2T5LVE9</accession>
<dbReference type="PANTHER" id="PTHR28074:SF1">
    <property type="entry name" value="ATP SYNTHASE SUBUNIT K, MITOCHONDRIAL"/>
    <property type="match status" value="1"/>
</dbReference>
<organism evidence="4 5">
    <name type="scientific">Aspergillus ochraceoroseus IBT 24754</name>
    <dbReference type="NCBI Taxonomy" id="1392256"/>
    <lineage>
        <taxon>Eukaryota</taxon>
        <taxon>Fungi</taxon>
        <taxon>Dikarya</taxon>
        <taxon>Ascomycota</taxon>
        <taxon>Pezizomycotina</taxon>
        <taxon>Eurotiomycetes</taxon>
        <taxon>Eurotiomycetidae</taxon>
        <taxon>Eurotiales</taxon>
        <taxon>Aspergillaceae</taxon>
        <taxon>Aspergillus</taxon>
        <taxon>Aspergillus subgen. Nidulantes</taxon>
    </lineage>
</organism>
<dbReference type="Proteomes" id="UP000244073">
    <property type="component" value="Unassembled WGS sequence"/>
</dbReference>
<protein>
    <submittedName>
        <fullName evidence="4">Uncharacterized protein</fullName>
    </submittedName>
</protein>
<dbReference type="Pfam" id="PF11022">
    <property type="entry name" value="ATP19"/>
    <property type="match status" value="1"/>
</dbReference>
<gene>
    <name evidence="4" type="ORF">P175DRAFT_0502414</name>
</gene>
<keyword evidence="2" id="KW-0496">Mitochondrion</keyword>
<dbReference type="PANTHER" id="PTHR28074">
    <property type="entry name" value="ATP SYNTHASE SUBUNIT K, MITOCHONDRIAL"/>
    <property type="match status" value="1"/>
</dbReference>
<dbReference type="GO" id="GO:0015986">
    <property type="term" value="P:proton motive force-driven ATP synthesis"/>
    <property type="evidence" value="ECO:0007669"/>
    <property type="project" value="TreeGrafter"/>
</dbReference>
<comment type="caution">
    <text evidence="4">The sequence shown here is derived from an EMBL/GenBank/DDBJ whole genome shotgun (WGS) entry which is preliminary data.</text>
</comment>
<dbReference type="AlphaFoldDB" id="A0A2T5LVE9"/>
<dbReference type="VEuPathDB" id="FungiDB:P175DRAFT_0502414"/>
<keyword evidence="3" id="KW-0472">Membrane</keyword>
<dbReference type="InterPro" id="IPR021278">
    <property type="entry name" value="ATP19"/>
</dbReference>
<evidence type="ECO:0000256" key="3">
    <source>
        <dbReference type="ARBA" id="ARBA00023136"/>
    </source>
</evidence>
<dbReference type="OrthoDB" id="2094445at2759"/>
<evidence type="ECO:0000313" key="5">
    <source>
        <dbReference type="Proteomes" id="UP000244073"/>
    </source>
</evidence>
<dbReference type="EMBL" id="MSFN02000005">
    <property type="protein sequence ID" value="PTU20259.1"/>
    <property type="molecule type" value="Genomic_DNA"/>
</dbReference>
<evidence type="ECO:0000256" key="1">
    <source>
        <dbReference type="ARBA" id="ARBA00004325"/>
    </source>
</evidence>
<dbReference type="GO" id="GO:0031966">
    <property type="term" value="C:mitochondrial membrane"/>
    <property type="evidence" value="ECO:0007669"/>
    <property type="project" value="UniProtKB-SubCell"/>
</dbReference>
<reference evidence="4 5" key="1">
    <citation type="journal article" date="2018" name="Proc. Natl. Acad. Sci. U.S.A.">
        <title>Linking secondary metabolites to gene clusters through genome sequencing of six diverse Aspergillus species.</title>
        <authorList>
            <person name="Kaerboelling I."/>
            <person name="Vesth T.C."/>
            <person name="Frisvad J.C."/>
            <person name="Nybo J.L."/>
            <person name="Theobald S."/>
            <person name="Kuo A."/>
            <person name="Bowyer P."/>
            <person name="Matsuda Y."/>
            <person name="Mondo S."/>
            <person name="Lyhne E.K."/>
            <person name="Kogle M.E."/>
            <person name="Clum A."/>
            <person name="Lipzen A."/>
            <person name="Salamov A."/>
            <person name="Ngan C.Y."/>
            <person name="Daum C."/>
            <person name="Chiniquy J."/>
            <person name="Barry K."/>
            <person name="LaButti K."/>
            <person name="Haridas S."/>
            <person name="Simmons B.A."/>
            <person name="Magnuson J.K."/>
            <person name="Mortensen U.H."/>
            <person name="Larsen T.O."/>
            <person name="Grigoriev I.V."/>
            <person name="Baker S.E."/>
            <person name="Andersen M.R."/>
        </authorList>
    </citation>
    <scope>NUCLEOTIDE SEQUENCE [LARGE SCALE GENOMIC DNA]</scope>
    <source>
        <strain evidence="4 5">IBT 24754</strain>
    </source>
</reference>
<proteinExistence type="predicted"/>
<evidence type="ECO:0000256" key="2">
    <source>
        <dbReference type="ARBA" id="ARBA00023128"/>
    </source>
</evidence>
<dbReference type="GeneID" id="63814259"/>
<evidence type="ECO:0000313" key="4">
    <source>
        <dbReference type="EMBL" id="PTU20259.1"/>
    </source>
</evidence>
<sequence>MGVLGALFGGTYLATRGSGAQKQSITPPIQASSQDEETFIQDFLKSVNGEQKKADH</sequence>
<name>A0A2T5LVE9_9EURO</name>
<comment type="subcellular location">
    <subcellularLocation>
        <location evidence="1">Mitochondrion membrane</location>
    </subcellularLocation>
</comment>